<evidence type="ECO:0000256" key="5">
    <source>
        <dbReference type="ARBA" id="ARBA00022692"/>
    </source>
</evidence>
<evidence type="ECO:0000256" key="2">
    <source>
        <dbReference type="ARBA" id="ARBA00007613"/>
    </source>
</evidence>
<comment type="caution">
    <text evidence="8">The sequence shown here is derived from an EMBL/GenBank/DDBJ whole genome shotgun (WGS) entry which is preliminary data.</text>
</comment>
<keyword evidence="4" id="KW-1134">Transmembrane beta strand</keyword>
<evidence type="ECO:0000256" key="6">
    <source>
        <dbReference type="ARBA" id="ARBA00023136"/>
    </source>
</evidence>
<evidence type="ECO:0000256" key="7">
    <source>
        <dbReference type="ARBA" id="ARBA00023237"/>
    </source>
</evidence>
<comment type="similarity">
    <text evidence="2">Belongs to the outer membrane factor (OMF) (TC 1.B.17) family.</text>
</comment>
<organism evidence="8 9">
    <name type="scientific">Photobacterium lipolyticum</name>
    <dbReference type="NCBI Taxonomy" id="266810"/>
    <lineage>
        <taxon>Bacteria</taxon>
        <taxon>Pseudomonadati</taxon>
        <taxon>Pseudomonadota</taxon>
        <taxon>Gammaproteobacteria</taxon>
        <taxon>Vibrionales</taxon>
        <taxon>Vibrionaceae</taxon>
        <taxon>Photobacterium</taxon>
    </lineage>
</organism>
<keyword evidence="9" id="KW-1185">Reference proteome</keyword>
<dbReference type="SUPFAM" id="SSF56954">
    <property type="entry name" value="Outer membrane efflux proteins (OEP)"/>
    <property type="match status" value="1"/>
</dbReference>
<dbReference type="AlphaFoldDB" id="A0A2T3MWQ1"/>
<dbReference type="Gene3D" id="1.20.1600.10">
    <property type="entry name" value="Outer membrane efflux proteins (OEP)"/>
    <property type="match status" value="1"/>
</dbReference>
<dbReference type="Proteomes" id="UP000240904">
    <property type="component" value="Unassembled WGS sequence"/>
</dbReference>
<dbReference type="PANTHER" id="PTHR30026">
    <property type="entry name" value="OUTER MEMBRANE PROTEIN TOLC"/>
    <property type="match status" value="1"/>
</dbReference>
<gene>
    <name evidence="8" type="ORF">C9I89_13860</name>
</gene>
<accession>A0A2T3MWQ1</accession>
<protein>
    <submittedName>
        <fullName evidence="8">TolC family protein</fullName>
    </submittedName>
</protein>
<dbReference type="Pfam" id="PF02321">
    <property type="entry name" value="OEP"/>
    <property type="match status" value="2"/>
</dbReference>
<evidence type="ECO:0000313" key="9">
    <source>
        <dbReference type="Proteomes" id="UP000240904"/>
    </source>
</evidence>
<keyword evidence="7" id="KW-0998">Cell outer membrane</keyword>
<keyword evidence="5" id="KW-0812">Transmembrane</keyword>
<name>A0A2T3MWQ1_9GAMM</name>
<proteinExistence type="inferred from homology"/>
<keyword evidence="3" id="KW-0813">Transport</keyword>
<dbReference type="OrthoDB" id="6396237at2"/>
<evidence type="ECO:0000256" key="4">
    <source>
        <dbReference type="ARBA" id="ARBA00022452"/>
    </source>
</evidence>
<evidence type="ECO:0000313" key="8">
    <source>
        <dbReference type="EMBL" id="PSW04404.1"/>
    </source>
</evidence>
<dbReference type="EMBL" id="PYMC01000009">
    <property type="protein sequence ID" value="PSW04404.1"/>
    <property type="molecule type" value="Genomic_DNA"/>
</dbReference>
<evidence type="ECO:0000256" key="3">
    <source>
        <dbReference type="ARBA" id="ARBA00022448"/>
    </source>
</evidence>
<reference evidence="8 9" key="1">
    <citation type="submission" date="2018-03" db="EMBL/GenBank/DDBJ databases">
        <title>Whole genome sequencing of Histamine producing bacteria.</title>
        <authorList>
            <person name="Butler K."/>
        </authorList>
    </citation>
    <scope>NUCLEOTIDE SEQUENCE [LARGE SCALE GENOMIC DNA]</scope>
    <source>
        <strain evidence="8 9">DSM 16190</strain>
    </source>
</reference>
<dbReference type="GO" id="GO:1990281">
    <property type="term" value="C:efflux pump complex"/>
    <property type="evidence" value="ECO:0007669"/>
    <property type="project" value="TreeGrafter"/>
</dbReference>
<dbReference type="PANTHER" id="PTHR30026:SF20">
    <property type="entry name" value="OUTER MEMBRANE PROTEIN TOLC"/>
    <property type="match status" value="1"/>
</dbReference>
<dbReference type="GO" id="GO:0015562">
    <property type="term" value="F:efflux transmembrane transporter activity"/>
    <property type="evidence" value="ECO:0007669"/>
    <property type="project" value="InterPro"/>
</dbReference>
<dbReference type="InterPro" id="IPR051906">
    <property type="entry name" value="TolC-like"/>
</dbReference>
<comment type="subcellular location">
    <subcellularLocation>
        <location evidence="1">Cell outer membrane</location>
    </subcellularLocation>
</comment>
<dbReference type="InterPro" id="IPR003423">
    <property type="entry name" value="OMP_efflux"/>
</dbReference>
<dbReference type="GO" id="GO:0015288">
    <property type="term" value="F:porin activity"/>
    <property type="evidence" value="ECO:0007669"/>
    <property type="project" value="TreeGrafter"/>
</dbReference>
<dbReference type="GO" id="GO:0009279">
    <property type="term" value="C:cell outer membrane"/>
    <property type="evidence" value="ECO:0007669"/>
    <property type="project" value="UniProtKB-SubCell"/>
</dbReference>
<keyword evidence="6" id="KW-0472">Membrane</keyword>
<evidence type="ECO:0000256" key="1">
    <source>
        <dbReference type="ARBA" id="ARBA00004442"/>
    </source>
</evidence>
<sequence length="449" mass="49891">MPELTQQNVTAKKPRVYKKPELRHQSFLANKAFSILGSVLVIGMVAPSYAITIEQAWEASKAYDPSYQKAQIDTQVSETSIRSSRSDLLPGLSANANSNWSDSGDNTNGYSVSLSQTIWDSSKWSSLAASEASFVSSQLKERQAHNDLAEKLITAYLDLAKAQGDLRLVQQKLDDGQKMLKITEQRYAAGGVMATEVEDMRANHVDEQALILQTRSEIDTLQAALIALINQVPDSVNEISTTSLKQPTMLVNSEKQWLALARNNSPELLAAQQTLKATQYQYDQAKAGYYPTIEGSLSYSDNDRRNSDDLSAGLSLTIPIDLNGATRANVDRFSLSISQAKQDLRIVEIKIKQTIQSRFNQVQLDWKRVEMAQQQIASRVKVLESKQAVYDAGLVDATDIITAHNNLFSSKNNLQALLYQYWQHRVSLLQSVGKLDDATIKQISRALES</sequence>